<evidence type="ECO:0000313" key="3">
    <source>
        <dbReference type="Proteomes" id="UP000659124"/>
    </source>
</evidence>
<dbReference type="Proteomes" id="UP000659124">
    <property type="component" value="Unassembled WGS sequence"/>
</dbReference>
<protein>
    <recommendedName>
        <fullName evidence="4">YcxB family protein</fullName>
    </recommendedName>
</protein>
<comment type="caution">
    <text evidence="2">The sequence shown here is derived from an EMBL/GenBank/DDBJ whole genome shotgun (WGS) entry which is preliminary data.</text>
</comment>
<evidence type="ECO:0000313" key="2">
    <source>
        <dbReference type="EMBL" id="MBC9930211.1"/>
    </source>
</evidence>
<evidence type="ECO:0000256" key="1">
    <source>
        <dbReference type="SAM" id="Phobius"/>
    </source>
</evidence>
<keyword evidence="1" id="KW-1133">Transmembrane helix</keyword>
<accession>A0ABR7TI67</accession>
<proteinExistence type="predicted"/>
<sequence>MRSLQDLQATLTAIHEKDKKQIIQALITAEILATLFMAVVLTSILKTKAELPLLLILMFGAMMIGPVIPYLIMWMQAKKRPSKIEEFVARLRKGEAVSNLETYTDYKLILPLRVIRIRLFPMEYAQIVIGTGRQSYKLPLSEENVQPFRAFVSAAGAGAVTGNTPSANWSAN</sequence>
<evidence type="ECO:0008006" key="4">
    <source>
        <dbReference type="Google" id="ProtNLM"/>
    </source>
</evidence>
<feature type="transmembrane region" description="Helical" evidence="1">
    <location>
        <begin position="51"/>
        <end position="73"/>
    </location>
</feature>
<keyword evidence="1" id="KW-0812">Transmembrane</keyword>
<keyword evidence="3" id="KW-1185">Reference proteome</keyword>
<reference evidence="2 3" key="1">
    <citation type="submission" date="2020-09" db="EMBL/GenBank/DDBJ databases">
        <title>Genome sequences of type strains of Chitinophaga qingshengii and Chitinophaga varians.</title>
        <authorList>
            <person name="Kittiwongwattana C."/>
        </authorList>
    </citation>
    <scope>NUCLEOTIDE SEQUENCE [LARGE SCALE GENOMIC DNA]</scope>
    <source>
        <strain evidence="2 3">JCM 30026</strain>
    </source>
</reference>
<name>A0ABR7TI67_9BACT</name>
<dbReference type="EMBL" id="JACVFC010000001">
    <property type="protein sequence ID" value="MBC9930211.1"/>
    <property type="molecule type" value="Genomic_DNA"/>
</dbReference>
<feature type="transmembrane region" description="Helical" evidence="1">
    <location>
        <begin position="21"/>
        <end position="45"/>
    </location>
</feature>
<gene>
    <name evidence="2" type="ORF">ICL07_07470</name>
</gene>
<keyword evidence="1" id="KW-0472">Membrane</keyword>
<dbReference type="RefSeq" id="WP_188087294.1">
    <property type="nucleotide sequence ID" value="NZ_JACVFC010000001.1"/>
</dbReference>
<organism evidence="2 3">
    <name type="scientific">Chitinophaga qingshengii</name>
    <dbReference type="NCBI Taxonomy" id="1569794"/>
    <lineage>
        <taxon>Bacteria</taxon>
        <taxon>Pseudomonadati</taxon>
        <taxon>Bacteroidota</taxon>
        <taxon>Chitinophagia</taxon>
        <taxon>Chitinophagales</taxon>
        <taxon>Chitinophagaceae</taxon>
        <taxon>Chitinophaga</taxon>
    </lineage>
</organism>